<proteinExistence type="predicted"/>
<dbReference type="RefSeq" id="WP_149613242.1">
    <property type="nucleotide sequence ID" value="NZ_SEUK01000027.1"/>
</dbReference>
<comment type="caution">
    <text evidence="1">The sequence shown here is derived from an EMBL/GenBank/DDBJ whole genome shotgun (WGS) entry which is preliminary data.</text>
</comment>
<gene>
    <name evidence="1" type="ORF">EU508_00220</name>
</gene>
<evidence type="ECO:0000313" key="2">
    <source>
        <dbReference type="Proteomes" id="UP000324162"/>
    </source>
</evidence>
<reference evidence="1 2" key="1">
    <citation type="submission" date="2019-01" db="EMBL/GenBank/DDBJ databases">
        <title>Genome sequences of marine Pseudoalteromonas species.</title>
        <authorList>
            <person name="Boraston A.B."/>
            <person name="Hehemann J.-H."/>
            <person name="Vickers C.J."/>
            <person name="Salama-Alber O."/>
            <person name="Abe K."/>
            <person name="Hettle A.J."/>
        </authorList>
    </citation>
    <scope>NUCLEOTIDE SEQUENCE [LARGE SCALE GENOMIC DNA]</scope>
    <source>
        <strain evidence="1 2">PS42</strain>
    </source>
</reference>
<accession>A0AB73BMA6</accession>
<dbReference type="EMBL" id="SEUK01000027">
    <property type="protein sequence ID" value="KAA1166135.1"/>
    <property type="molecule type" value="Genomic_DNA"/>
</dbReference>
<sequence>MKSIQLNIKEGGFDKLQGLTFEPEVVFLNLREIFPEVDKVEVDEFSSRIAWAESELENKESKQSEKFLRTIINDYKANLPAISFKIKNGKQTDIDGIVFKYGIRFFGNKEYREGNIPEGYIEKLESFLSKFSLKLTKS</sequence>
<dbReference type="Proteomes" id="UP000324162">
    <property type="component" value="Unassembled WGS sequence"/>
</dbReference>
<organism evidence="1 2">
    <name type="scientific">Pseudoalteromonas fuliginea</name>
    <dbReference type="NCBI Taxonomy" id="1872678"/>
    <lineage>
        <taxon>Bacteria</taxon>
        <taxon>Pseudomonadati</taxon>
        <taxon>Pseudomonadota</taxon>
        <taxon>Gammaproteobacteria</taxon>
        <taxon>Alteromonadales</taxon>
        <taxon>Pseudoalteromonadaceae</taxon>
        <taxon>Pseudoalteromonas</taxon>
    </lineage>
</organism>
<protein>
    <submittedName>
        <fullName evidence="1">Uncharacterized protein</fullName>
    </submittedName>
</protein>
<name>A0AB73BMA6_9GAMM</name>
<dbReference type="AlphaFoldDB" id="A0AB73BMA6"/>
<evidence type="ECO:0000313" key="1">
    <source>
        <dbReference type="EMBL" id="KAA1166135.1"/>
    </source>
</evidence>